<dbReference type="Pfam" id="PF01546">
    <property type="entry name" value="Peptidase_M20"/>
    <property type="match status" value="1"/>
</dbReference>
<organism evidence="5 6">
    <name type="scientific">Serratia quinivorans</name>
    <dbReference type="NCBI Taxonomy" id="137545"/>
    <lineage>
        <taxon>Bacteria</taxon>
        <taxon>Pseudomonadati</taxon>
        <taxon>Pseudomonadota</taxon>
        <taxon>Gammaproteobacteria</taxon>
        <taxon>Enterobacterales</taxon>
        <taxon>Yersiniaceae</taxon>
        <taxon>Serratia</taxon>
    </lineage>
</organism>
<dbReference type="GO" id="GO:0046872">
    <property type="term" value="F:metal ion binding"/>
    <property type="evidence" value="ECO:0007669"/>
    <property type="project" value="UniProtKB-KW"/>
</dbReference>
<dbReference type="Gene3D" id="3.30.70.360">
    <property type="match status" value="1"/>
</dbReference>
<dbReference type="PANTHER" id="PTHR43808:SF25">
    <property type="entry name" value="PEPTIDASE M20 DIMERISATION DOMAIN-CONTAINING PROTEIN"/>
    <property type="match status" value="1"/>
</dbReference>
<accession>A0A379ZYY9</accession>
<dbReference type="InterPro" id="IPR036264">
    <property type="entry name" value="Bact_exopeptidase_dim_dom"/>
</dbReference>
<dbReference type="SUPFAM" id="SSF53187">
    <property type="entry name" value="Zn-dependent exopeptidases"/>
    <property type="match status" value="1"/>
</dbReference>
<sequence>MHLYENEAAQIAHRTFECWFEEEKGRISDALADYISIDTTSPNEWRARPFLKKLLEPLGFTLTELTLPDSFWSHPERAPEPVSKLSAHSSLLRAHRPGKPGGRHIIVNAHVDVVPLQPEFKDGMTARVFEDRIVGRGAVDTKGNLIMFVEALRWLIASGNDTNHALTLDLVSEEEIGGNGALASTLSGCPADCCLVLEPTGGEIFRGHRGCVTFEVEFTGHARHMGDAKETEFTAIDAATEAVRQLKNLEKRLDGEKVLVPAFIDWERALQINVGEVRGGDWYGSTPRSCKISGNCGFLPHQGLEGTQERLKHFFSTLVENMPDIGFSLTWPALRNESCLIPMDNPFITALAALTGHKAPFRAWNVSCDGRHYARLMGVPTVIYGCGSLKEAHAVNETLNFHELKEGIALTAKILTDTLGGK</sequence>
<dbReference type="RefSeq" id="WP_165366700.1">
    <property type="nucleotide sequence ID" value="NZ_CAMKUF010000003.1"/>
</dbReference>
<proteinExistence type="predicted"/>
<gene>
    <name evidence="5" type="primary">argE_2</name>
    <name evidence="5" type="ORF">NCTC11544_03211</name>
</gene>
<evidence type="ECO:0000259" key="4">
    <source>
        <dbReference type="Pfam" id="PF07687"/>
    </source>
</evidence>
<dbReference type="Pfam" id="PF07687">
    <property type="entry name" value="M20_dimer"/>
    <property type="match status" value="1"/>
</dbReference>
<dbReference type="GO" id="GO:0008777">
    <property type="term" value="F:acetylornithine deacetylase activity"/>
    <property type="evidence" value="ECO:0007669"/>
    <property type="project" value="UniProtKB-EC"/>
</dbReference>
<dbReference type="EC" id="3.5.1.16" evidence="5"/>
<dbReference type="InterPro" id="IPR002933">
    <property type="entry name" value="Peptidase_M20"/>
</dbReference>
<protein>
    <submittedName>
        <fullName evidence="5">Acetylornithine deacetylase</fullName>
        <ecNumber evidence="5">3.5.1.16</ecNumber>
    </submittedName>
</protein>
<dbReference type="PANTHER" id="PTHR43808">
    <property type="entry name" value="ACETYLORNITHINE DEACETYLASE"/>
    <property type="match status" value="1"/>
</dbReference>
<dbReference type="Proteomes" id="UP000255529">
    <property type="component" value="Unassembled WGS sequence"/>
</dbReference>
<dbReference type="AlphaFoldDB" id="A0A379ZYY9"/>
<dbReference type="SUPFAM" id="SSF55031">
    <property type="entry name" value="Bacterial exopeptidase dimerisation domain"/>
    <property type="match status" value="1"/>
</dbReference>
<evidence type="ECO:0000256" key="3">
    <source>
        <dbReference type="ARBA" id="ARBA00023285"/>
    </source>
</evidence>
<feature type="domain" description="Peptidase M20 dimerisation" evidence="4">
    <location>
        <begin position="207"/>
        <end position="318"/>
    </location>
</feature>
<evidence type="ECO:0000313" key="6">
    <source>
        <dbReference type="Proteomes" id="UP000255529"/>
    </source>
</evidence>
<dbReference type="InterPro" id="IPR011650">
    <property type="entry name" value="Peptidase_M20_dimer"/>
</dbReference>
<evidence type="ECO:0000256" key="2">
    <source>
        <dbReference type="ARBA" id="ARBA00022801"/>
    </source>
</evidence>
<keyword evidence="2 5" id="KW-0378">Hydrolase</keyword>
<evidence type="ECO:0000313" key="5">
    <source>
        <dbReference type="EMBL" id="SUI70755.1"/>
    </source>
</evidence>
<evidence type="ECO:0000256" key="1">
    <source>
        <dbReference type="ARBA" id="ARBA00022723"/>
    </source>
</evidence>
<dbReference type="EMBL" id="UGYN01000002">
    <property type="protein sequence ID" value="SUI70755.1"/>
    <property type="molecule type" value="Genomic_DNA"/>
</dbReference>
<dbReference type="InterPro" id="IPR050072">
    <property type="entry name" value="Peptidase_M20A"/>
</dbReference>
<reference evidence="5 6" key="1">
    <citation type="submission" date="2018-06" db="EMBL/GenBank/DDBJ databases">
        <authorList>
            <consortium name="Pathogen Informatics"/>
            <person name="Doyle S."/>
        </authorList>
    </citation>
    <scope>NUCLEOTIDE SEQUENCE [LARGE SCALE GENOMIC DNA]</scope>
    <source>
        <strain evidence="5 6">NCTC11544</strain>
    </source>
</reference>
<keyword evidence="1" id="KW-0479">Metal-binding</keyword>
<dbReference type="Gene3D" id="3.40.630.10">
    <property type="entry name" value="Zn peptidases"/>
    <property type="match status" value="1"/>
</dbReference>
<keyword evidence="3" id="KW-0170">Cobalt</keyword>
<name>A0A379ZYY9_9GAMM</name>